<accession>A0AAV1JPF2</accession>
<dbReference type="Proteomes" id="UP001497472">
    <property type="component" value="Unassembled WGS sequence"/>
</dbReference>
<feature type="signal peptide" evidence="2">
    <location>
        <begin position="1"/>
        <end position="19"/>
    </location>
</feature>
<gene>
    <name evidence="3" type="ORF">LNINA_LOCUS9970</name>
</gene>
<evidence type="ECO:0000313" key="3">
    <source>
        <dbReference type="EMBL" id="CAK1550774.1"/>
    </source>
</evidence>
<evidence type="ECO:0000256" key="2">
    <source>
        <dbReference type="SAM" id="SignalP"/>
    </source>
</evidence>
<sequence>MKLVILFTVAALACAQVYAAPQIVEDTAFYRPTYGQNGGVDPGYYQPGNGQGAIDPGFYQPGNGQVVDPGFYRPGNPNDASIADISPAYVQGSGPNQYEPISNGPEFVEDGRKHYDNPNLRSGHY</sequence>
<dbReference type="AlphaFoldDB" id="A0AAV1JPF2"/>
<organism evidence="3 4">
    <name type="scientific">Leptosia nina</name>
    <dbReference type="NCBI Taxonomy" id="320188"/>
    <lineage>
        <taxon>Eukaryota</taxon>
        <taxon>Metazoa</taxon>
        <taxon>Ecdysozoa</taxon>
        <taxon>Arthropoda</taxon>
        <taxon>Hexapoda</taxon>
        <taxon>Insecta</taxon>
        <taxon>Pterygota</taxon>
        <taxon>Neoptera</taxon>
        <taxon>Endopterygota</taxon>
        <taxon>Lepidoptera</taxon>
        <taxon>Glossata</taxon>
        <taxon>Ditrysia</taxon>
        <taxon>Papilionoidea</taxon>
        <taxon>Pieridae</taxon>
        <taxon>Pierinae</taxon>
        <taxon>Leptosia</taxon>
    </lineage>
</organism>
<name>A0AAV1JPF2_9NEOP</name>
<comment type="caution">
    <text evidence="3">The sequence shown here is derived from an EMBL/GenBank/DDBJ whole genome shotgun (WGS) entry which is preliminary data.</text>
</comment>
<protein>
    <submittedName>
        <fullName evidence="3">Uncharacterized protein</fullName>
    </submittedName>
</protein>
<evidence type="ECO:0000313" key="4">
    <source>
        <dbReference type="Proteomes" id="UP001497472"/>
    </source>
</evidence>
<feature type="region of interest" description="Disordered" evidence="1">
    <location>
        <begin position="41"/>
        <end position="125"/>
    </location>
</feature>
<evidence type="ECO:0000256" key="1">
    <source>
        <dbReference type="SAM" id="MobiDB-lite"/>
    </source>
</evidence>
<dbReference type="EMBL" id="CAVLEF010000088">
    <property type="protein sequence ID" value="CAK1550774.1"/>
    <property type="molecule type" value="Genomic_DNA"/>
</dbReference>
<keyword evidence="2" id="KW-0732">Signal</keyword>
<feature type="chain" id="PRO_5043684868" evidence="2">
    <location>
        <begin position="20"/>
        <end position="125"/>
    </location>
</feature>
<keyword evidence="4" id="KW-1185">Reference proteome</keyword>
<reference evidence="3 4" key="1">
    <citation type="submission" date="2023-11" db="EMBL/GenBank/DDBJ databases">
        <authorList>
            <person name="Okamura Y."/>
        </authorList>
    </citation>
    <scope>NUCLEOTIDE SEQUENCE [LARGE SCALE GENOMIC DNA]</scope>
</reference>
<proteinExistence type="predicted"/>